<organism evidence="3 4">
    <name type="scientific">Actinoplanes derwentensis</name>
    <dbReference type="NCBI Taxonomy" id="113562"/>
    <lineage>
        <taxon>Bacteria</taxon>
        <taxon>Bacillati</taxon>
        <taxon>Actinomycetota</taxon>
        <taxon>Actinomycetes</taxon>
        <taxon>Micromonosporales</taxon>
        <taxon>Micromonosporaceae</taxon>
        <taxon>Actinoplanes</taxon>
    </lineage>
</organism>
<dbReference type="InterPro" id="IPR035437">
    <property type="entry name" value="SNase_OB-fold_sf"/>
</dbReference>
<dbReference type="PROSITE" id="PS51257">
    <property type="entry name" value="PROKAR_LIPOPROTEIN"/>
    <property type="match status" value="1"/>
</dbReference>
<sequence>MFRRLAVLAAAALTAAGTAVAGTAVPAQAATVACTATAGSPRCQVWTGTVDWVADGDTLRVDLAGDGTKDLVSVRVLGIQAMEQKVYSPKPERRRGDCHALAATVRLEQLVKAGGGQVRMTSLKSASASEGRPLRSVAVKIAGKWTDVGAELVRGGHALWLPFPGEWAMDEVYHAAAKQAAAAGRELYDTDACRSGPAQNSGLTLTVNPDAEGVDAENLNGEWFQLHNPSAAAVPVGGWWVRDSGLRRYTFPAGTVVPAGGDVFVHVGAGRDTATHKYWGLTKPIFSNVDPANHSVGDGGYLFDIHGDTRGWMIYP</sequence>
<dbReference type="Pfam" id="PF00932">
    <property type="entry name" value="LTD"/>
    <property type="match status" value="1"/>
</dbReference>
<dbReference type="OrthoDB" id="4871555at2"/>
<keyword evidence="3" id="KW-0378">Hydrolase</keyword>
<keyword evidence="4" id="KW-1185">Reference proteome</keyword>
<dbReference type="AlphaFoldDB" id="A0A1H2ART9"/>
<dbReference type="GO" id="GO:0004519">
    <property type="term" value="F:endonuclease activity"/>
    <property type="evidence" value="ECO:0007669"/>
    <property type="project" value="UniProtKB-KW"/>
</dbReference>
<dbReference type="InterPro" id="IPR036415">
    <property type="entry name" value="Lamin_tail_dom_sf"/>
</dbReference>
<feature type="domain" description="LTD" evidence="2">
    <location>
        <begin position="194"/>
        <end position="316"/>
    </location>
</feature>
<dbReference type="InterPro" id="IPR006311">
    <property type="entry name" value="TAT_signal"/>
</dbReference>
<dbReference type="SUPFAM" id="SSF50199">
    <property type="entry name" value="Staphylococcal nuclease"/>
    <property type="match status" value="1"/>
</dbReference>
<proteinExistence type="predicted"/>
<protein>
    <submittedName>
        <fullName evidence="3">Endonuclease YncB, thermonuclease family</fullName>
    </submittedName>
</protein>
<dbReference type="EMBL" id="LT629758">
    <property type="protein sequence ID" value="SDT48512.1"/>
    <property type="molecule type" value="Genomic_DNA"/>
</dbReference>
<keyword evidence="3" id="KW-0255">Endonuclease</keyword>
<feature type="signal peptide" evidence="1">
    <location>
        <begin position="1"/>
        <end position="21"/>
    </location>
</feature>
<accession>A0A1H2ART9</accession>
<dbReference type="STRING" id="113562.SAMN04489716_4041"/>
<dbReference type="Proteomes" id="UP000198688">
    <property type="component" value="Chromosome I"/>
</dbReference>
<dbReference type="Gene3D" id="2.60.40.1260">
    <property type="entry name" value="Lamin Tail domain"/>
    <property type="match status" value="1"/>
</dbReference>
<feature type="chain" id="PRO_5038478672" evidence="1">
    <location>
        <begin position="22"/>
        <end position="316"/>
    </location>
</feature>
<reference evidence="3 4" key="1">
    <citation type="submission" date="2016-10" db="EMBL/GenBank/DDBJ databases">
        <authorList>
            <person name="de Groot N.N."/>
        </authorList>
    </citation>
    <scope>NUCLEOTIDE SEQUENCE [LARGE SCALE GENOMIC DNA]</scope>
    <source>
        <strain evidence="3 4">DSM 43941</strain>
    </source>
</reference>
<evidence type="ECO:0000313" key="4">
    <source>
        <dbReference type="Proteomes" id="UP000198688"/>
    </source>
</evidence>
<keyword evidence="1" id="KW-0732">Signal</keyword>
<dbReference type="RefSeq" id="WP_092546059.1">
    <property type="nucleotide sequence ID" value="NZ_BOMJ01000015.1"/>
</dbReference>
<dbReference type="Gene3D" id="2.40.50.90">
    <property type="match status" value="1"/>
</dbReference>
<dbReference type="PROSITE" id="PS51841">
    <property type="entry name" value="LTD"/>
    <property type="match status" value="1"/>
</dbReference>
<dbReference type="PROSITE" id="PS51318">
    <property type="entry name" value="TAT"/>
    <property type="match status" value="1"/>
</dbReference>
<dbReference type="InterPro" id="IPR001322">
    <property type="entry name" value="Lamin_tail_dom"/>
</dbReference>
<evidence type="ECO:0000313" key="3">
    <source>
        <dbReference type="EMBL" id="SDT48512.1"/>
    </source>
</evidence>
<name>A0A1H2ART9_9ACTN</name>
<keyword evidence="3" id="KW-0540">Nuclease</keyword>
<dbReference type="SUPFAM" id="SSF74853">
    <property type="entry name" value="Lamin A/C globular tail domain"/>
    <property type="match status" value="1"/>
</dbReference>
<gene>
    <name evidence="3" type="ORF">SAMN04489716_4041</name>
</gene>
<evidence type="ECO:0000256" key="1">
    <source>
        <dbReference type="SAM" id="SignalP"/>
    </source>
</evidence>
<evidence type="ECO:0000259" key="2">
    <source>
        <dbReference type="PROSITE" id="PS51841"/>
    </source>
</evidence>